<feature type="domain" description="MADF" evidence="1">
    <location>
        <begin position="11"/>
        <end position="95"/>
    </location>
</feature>
<gene>
    <name evidence="2" type="ORF">NQ318_014264</name>
</gene>
<keyword evidence="3" id="KW-1185">Reference proteome</keyword>
<dbReference type="AlphaFoldDB" id="A0AAV8YYH8"/>
<evidence type="ECO:0000259" key="1">
    <source>
        <dbReference type="PROSITE" id="PS51029"/>
    </source>
</evidence>
<dbReference type="EMBL" id="JAPWTK010000027">
    <property type="protein sequence ID" value="KAJ8956849.1"/>
    <property type="molecule type" value="Genomic_DNA"/>
</dbReference>
<reference evidence="2" key="1">
    <citation type="journal article" date="2023" name="Insect Mol. Biol.">
        <title>Genome sequencing provides insights into the evolution of gene families encoding plant cell wall-degrading enzymes in longhorned beetles.</title>
        <authorList>
            <person name="Shin N.R."/>
            <person name="Okamura Y."/>
            <person name="Kirsch R."/>
            <person name="Pauchet Y."/>
        </authorList>
    </citation>
    <scope>NUCLEOTIDE SEQUENCE</scope>
    <source>
        <strain evidence="2">AMC_N1</strain>
    </source>
</reference>
<evidence type="ECO:0000313" key="2">
    <source>
        <dbReference type="EMBL" id="KAJ8956849.1"/>
    </source>
</evidence>
<dbReference type="PANTHER" id="PTHR12243">
    <property type="entry name" value="MADF DOMAIN TRANSCRIPTION FACTOR"/>
    <property type="match status" value="1"/>
</dbReference>
<dbReference type="SMART" id="SM00595">
    <property type="entry name" value="MADF"/>
    <property type="match status" value="1"/>
</dbReference>
<dbReference type="PANTHER" id="PTHR12243:SF67">
    <property type="entry name" value="COREPRESSOR OF PANGOLIN, ISOFORM A-RELATED"/>
    <property type="match status" value="1"/>
</dbReference>
<comment type="caution">
    <text evidence="2">The sequence shown here is derived from an EMBL/GenBank/DDBJ whole genome shotgun (WGS) entry which is preliminary data.</text>
</comment>
<dbReference type="Pfam" id="PF10545">
    <property type="entry name" value="MADF_DNA_bdg"/>
    <property type="match status" value="1"/>
</dbReference>
<dbReference type="PROSITE" id="PS51029">
    <property type="entry name" value="MADF"/>
    <property type="match status" value="1"/>
</dbReference>
<protein>
    <recommendedName>
        <fullName evidence="1">MADF domain-containing protein</fullName>
    </recommendedName>
</protein>
<sequence length="191" mass="22670">MSVLPDIDEETFINQIKNYPAIYNDQHSDYTNRCRREEVWQEISDFMDKPAAICKRKWDVLRANFRRAHKVERSGLGKKRWRHYNRMSFLIPFTKSDDVVDQLKQEEQPFRTVPESLFKETEEQILINSKNGTEEVNANIQFFTSMAMTINTFPIEHQVRIKMMLLQQVSEVQLLLENLPPPDYPANPFTD</sequence>
<name>A0AAV8YYH8_9CUCU</name>
<dbReference type="Proteomes" id="UP001162162">
    <property type="component" value="Unassembled WGS sequence"/>
</dbReference>
<accession>A0AAV8YYH8</accession>
<evidence type="ECO:0000313" key="3">
    <source>
        <dbReference type="Proteomes" id="UP001162162"/>
    </source>
</evidence>
<dbReference type="InterPro" id="IPR039353">
    <property type="entry name" value="TF_Adf1"/>
</dbReference>
<proteinExistence type="predicted"/>
<organism evidence="2 3">
    <name type="scientific">Aromia moschata</name>
    <dbReference type="NCBI Taxonomy" id="1265417"/>
    <lineage>
        <taxon>Eukaryota</taxon>
        <taxon>Metazoa</taxon>
        <taxon>Ecdysozoa</taxon>
        <taxon>Arthropoda</taxon>
        <taxon>Hexapoda</taxon>
        <taxon>Insecta</taxon>
        <taxon>Pterygota</taxon>
        <taxon>Neoptera</taxon>
        <taxon>Endopterygota</taxon>
        <taxon>Coleoptera</taxon>
        <taxon>Polyphaga</taxon>
        <taxon>Cucujiformia</taxon>
        <taxon>Chrysomeloidea</taxon>
        <taxon>Cerambycidae</taxon>
        <taxon>Cerambycinae</taxon>
        <taxon>Callichromatini</taxon>
        <taxon>Aromia</taxon>
    </lineage>
</organism>
<dbReference type="InterPro" id="IPR006578">
    <property type="entry name" value="MADF-dom"/>
</dbReference>